<dbReference type="GO" id="GO:0090615">
    <property type="term" value="P:mitochondrial mRNA processing"/>
    <property type="evidence" value="ECO:0007669"/>
    <property type="project" value="TreeGrafter"/>
</dbReference>
<dbReference type="AlphaFoldDB" id="A0AAW1HYP9"/>
<organism evidence="2 3">
    <name type="scientific">Saponaria officinalis</name>
    <name type="common">Common soapwort</name>
    <name type="synonym">Lychnis saponaria</name>
    <dbReference type="NCBI Taxonomy" id="3572"/>
    <lineage>
        <taxon>Eukaryota</taxon>
        <taxon>Viridiplantae</taxon>
        <taxon>Streptophyta</taxon>
        <taxon>Embryophyta</taxon>
        <taxon>Tracheophyta</taxon>
        <taxon>Spermatophyta</taxon>
        <taxon>Magnoliopsida</taxon>
        <taxon>eudicotyledons</taxon>
        <taxon>Gunneridae</taxon>
        <taxon>Pentapetalae</taxon>
        <taxon>Caryophyllales</taxon>
        <taxon>Caryophyllaceae</taxon>
        <taxon>Caryophylleae</taxon>
        <taxon>Saponaria</taxon>
    </lineage>
</organism>
<name>A0AAW1HYP9_SAPOF</name>
<proteinExistence type="predicted"/>
<dbReference type="EMBL" id="JBDFQZ010000010">
    <property type="protein sequence ID" value="KAK9681462.1"/>
    <property type="molecule type" value="Genomic_DNA"/>
</dbReference>
<comment type="caution">
    <text evidence="2">The sequence shown here is derived from an EMBL/GenBank/DDBJ whole genome shotgun (WGS) entry which is preliminary data.</text>
</comment>
<dbReference type="GO" id="GO:0003964">
    <property type="term" value="F:RNA-directed DNA polymerase activity"/>
    <property type="evidence" value="ECO:0007669"/>
    <property type="project" value="TreeGrafter"/>
</dbReference>
<feature type="domain" description="Domain X" evidence="1">
    <location>
        <begin position="214"/>
        <end position="309"/>
    </location>
</feature>
<dbReference type="Pfam" id="PF01348">
    <property type="entry name" value="Intron_maturas2"/>
    <property type="match status" value="1"/>
</dbReference>
<accession>A0AAW1HYP9</accession>
<dbReference type="InterPro" id="IPR024937">
    <property type="entry name" value="Domain_X"/>
</dbReference>
<reference evidence="2" key="1">
    <citation type="submission" date="2024-03" db="EMBL/GenBank/DDBJ databases">
        <title>WGS assembly of Saponaria officinalis var. Norfolk2.</title>
        <authorList>
            <person name="Jenkins J."/>
            <person name="Shu S."/>
            <person name="Grimwood J."/>
            <person name="Barry K."/>
            <person name="Goodstein D."/>
            <person name="Schmutz J."/>
            <person name="Leebens-Mack J."/>
            <person name="Osbourn A."/>
        </authorList>
    </citation>
    <scope>NUCLEOTIDE SEQUENCE [LARGE SCALE GENOMIC DNA]</scope>
    <source>
        <strain evidence="2">JIC</strain>
    </source>
</reference>
<evidence type="ECO:0000313" key="3">
    <source>
        <dbReference type="Proteomes" id="UP001443914"/>
    </source>
</evidence>
<evidence type="ECO:0000259" key="1">
    <source>
        <dbReference type="Pfam" id="PF01348"/>
    </source>
</evidence>
<dbReference type="Proteomes" id="UP001443914">
    <property type="component" value="Unassembled WGS sequence"/>
</dbReference>
<sequence>MDEIFFAVTGPTDTACSLKSQVLNYLHDCLLLDTHNDCEITPCNHRRGIRFCGVSVVEVQKDSPAVRAIHKLKEKVTLFALQKQEVWDAGTIRIGKKWLGHGVKKVKESEIRHLSENNLLLSKISHYRKPGMETDHWYKHLLKIWMMREVKGKAAINEEFVLSKCIAEPSLPPTLRDSFYEFQRQVEKYSSSETETLLSLLQPSDMSQECPTMTKILAPVQLIKKRLMRYGMVNARGYACAVHALILQDKCQIIDWYSGVVSRWVKWLGECDNFGEIRLITLGQIRMSCIRTLALKHRIHESEIEKRFESELSRIPLSHDLEGDVSENSLDSYSFGYDEGLMYGITYSGVCQLSLARLVSVSRPCNCFVFGCNASAPCVYTLHVMERQKFPGWKTGFSSCIHPSLNRRRIGLCRQHLKDLYLGDISLQCIDFGSWK</sequence>
<dbReference type="GO" id="GO:0005739">
    <property type="term" value="C:mitochondrion"/>
    <property type="evidence" value="ECO:0007669"/>
    <property type="project" value="TreeGrafter"/>
</dbReference>
<dbReference type="PANTHER" id="PTHR33642">
    <property type="entry name" value="COX1/OXI3 INTRON 1 PROTEIN-RELATED"/>
    <property type="match status" value="1"/>
</dbReference>
<protein>
    <recommendedName>
        <fullName evidence="1">Domain X domain-containing protein</fullName>
    </recommendedName>
</protein>
<keyword evidence="3" id="KW-1185">Reference proteome</keyword>
<evidence type="ECO:0000313" key="2">
    <source>
        <dbReference type="EMBL" id="KAK9681462.1"/>
    </source>
</evidence>
<dbReference type="PANTHER" id="PTHR33642:SF3">
    <property type="entry name" value="NUCLEAR INTRON MATURASE 4, MITOCHONDRIAL"/>
    <property type="match status" value="1"/>
</dbReference>
<dbReference type="GO" id="GO:0006315">
    <property type="term" value="P:homing of group II introns"/>
    <property type="evidence" value="ECO:0007669"/>
    <property type="project" value="TreeGrafter"/>
</dbReference>
<gene>
    <name evidence="2" type="ORF">RND81_10G004300</name>
</gene>